<sequence length="287" mass="30392">MEIIASPWKRWGKHRTYLNGADETRLGFYDHQTGVLAVEVDSARAELEAWVSQNTTERVAAEATHVVVDTAPPIAAVALTRASPRHVLTPDLARTPGPLGSLYGVPGALALEKAATLPAEQAEPWLMGAAGEQAIAATLTGLPAAWFSLHSIPLGDPDSPTGDLDHLVIGPGGVYVINSKHHPGQVVFVKGDMVLVARHAQPYIAAARRDAMTVAVRLSAAVGTPVTVTPVIAFVGADEVVIKFPPRDTLLTTRGQVLDDLTRRRASLDAATAAAIVDVAQRPSTWR</sequence>
<reference evidence="2 3" key="1">
    <citation type="submission" date="2019-01" db="EMBL/GenBank/DDBJ databases">
        <title>Novel species of Cellulomonas.</title>
        <authorList>
            <person name="Liu Q."/>
            <person name="Xin Y.-H."/>
        </authorList>
    </citation>
    <scope>NUCLEOTIDE SEQUENCE [LARGE SCALE GENOMIC DNA]</scope>
    <source>
        <strain evidence="2 3">HLT2-17</strain>
    </source>
</reference>
<feature type="domain" description="NERD" evidence="1">
    <location>
        <begin position="127"/>
        <end position="241"/>
    </location>
</feature>
<proteinExistence type="predicted"/>
<dbReference type="Pfam" id="PF08378">
    <property type="entry name" value="NERD"/>
    <property type="match status" value="1"/>
</dbReference>
<accession>A0A4Q5N0F2</accession>
<name>A0A4Q5N0F2_9MICO</name>
<evidence type="ECO:0000259" key="1">
    <source>
        <dbReference type="PROSITE" id="PS50965"/>
    </source>
</evidence>
<dbReference type="PROSITE" id="PS50965">
    <property type="entry name" value="NERD"/>
    <property type="match status" value="1"/>
</dbReference>
<dbReference type="InterPro" id="IPR011528">
    <property type="entry name" value="NERD"/>
</dbReference>
<comment type="caution">
    <text evidence="2">The sequence shown here is derived from an EMBL/GenBank/DDBJ whole genome shotgun (WGS) entry which is preliminary data.</text>
</comment>
<gene>
    <name evidence="2" type="ORF">EUA98_07930</name>
</gene>
<dbReference type="AlphaFoldDB" id="A0A4Q5N0F2"/>
<evidence type="ECO:0000313" key="2">
    <source>
        <dbReference type="EMBL" id="RYV51505.1"/>
    </source>
</evidence>
<dbReference type="OrthoDB" id="5793358at2"/>
<dbReference type="Proteomes" id="UP000293764">
    <property type="component" value="Unassembled WGS sequence"/>
</dbReference>
<organism evidence="2 3">
    <name type="scientific">Pengzhenrongella frigida</name>
    <dbReference type="NCBI Taxonomy" id="1259133"/>
    <lineage>
        <taxon>Bacteria</taxon>
        <taxon>Bacillati</taxon>
        <taxon>Actinomycetota</taxon>
        <taxon>Actinomycetes</taxon>
        <taxon>Micrococcales</taxon>
        <taxon>Pengzhenrongella</taxon>
    </lineage>
</organism>
<protein>
    <submittedName>
        <fullName evidence="2">NERD domain-containing protein</fullName>
    </submittedName>
</protein>
<dbReference type="EMBL" id="SDWW01000015">
    <property type="protein sequence ID" value="RYV51505.1"/>
    <property type="molecule type" value="Genomic_DNA"/>
</dbReference>
<evidence type="ECO:0000313" key="3">
    <source>
        <dbReference type="Proteomes" id="UP000293764"/>
    </source>
</evidence>
<keyword evidence="3" id="KW-1185">Reference proteome</keyword>
<dbReference type="RefSeq" id="WP_130102140.1">
    <property type="nucleotide sequence ID" value="NZ_SDWW01000015.1"/>
</dbReference>